<comment type="similarity">
    <text evidence="1">Belongs to the LysR transcriptional regulatory family.</text>
</comment>
<dbReference type="InterPro" id="IPR036390">
    <property type="entry name" value="WH_DNA-bd_sf"/>
</dbReference>
<evidence type="ECO:0000313" key="6">
    <source>
        <dbReference type="EMBL" id="NVO22989.1"/>
    </source>
</evidence>
<dbReference type="RefSeq" id="WP_177157081.1">
    <property type="nucleotide sequence ID" value="NZ_JABCJE010000002.1"/>
</dbReference>
<feature type="domain" description="HTH lysR-type" evidence="5">
    <location>
        <begin position="7"/>
        <end position="64"/>
    </location>
</feature>
<dbReference type="EMBL" id="JABCJE010000002">
    <property type="protein sequence ID" value="NVO22989.1"/>
    <property type="molecule type" value="Genomic_DNA"/>
</dbReference>
<dbReference type="GO" id="GO:0003677">
    <property type="term" value="F:DNA binding"/>
    <property type="evidence" value="ECO:0007669"/>
    <property type="project" value="UniProtKB-KW"/>
</dbReference>
<keyword evidence="2" id="KW-0805">Transcription regulation</keyword>
<dbReference type="GO" id="GO:0003700">
    <property type="term" value="F:DNA-binding transcription factor activity"/>
    <property type="evidence" value="ECO:0007669"/>
    <property type="project" value="InterPro"/>
</dbReference>
<evidence type="ECO:0000259" key="5">
    <source>
        <dbReference type="PROSITE" id="PS50931"/>
    </source>
</evidence>
<dbReference type="Gene3D" id="3.40.190.10">
    <property type="entry name" value="Periplasmic binding protein-like II"/>
    <property type="match status" value="2"/>
</dbReference>
<dbReference type="Pfam" id="PF00126">
    <property type="entry name" value="HTH_1"/>
    <property type="match status" value="1"/>
</dbReference>
<evidence type="ECO:0000256" key="3">
    <source>
        <dbReference type="ARBA" id="ARBA00023125"/>
    </source>
</evidence>
<name>A0A850Q9L0_9RHOB</name>
<dbReference type="InterPro" id="IPR050950">
    <property type="entry name" value="HTH-type_LysR_regulators"/>
</dbReference>
<dbReference type="InterPro" id="IPR036388">
    <property type="entry name" value="WH-like_DNA-bd_sf"/>
</dbReference>
<evidence type="ECO:0000313" key="7">
    <source>
        <dbReference type="Proteomes" id="UP000592216"/>
    </source>
</evidence>
<dbReference type="AlphaFoldDB" id="A0A850Q9L0"/>
<dbReference type="GO" id="GO:0005829">
    <property type="term" value="C:cytosol"/>
    <property type="evidence" value="ECO:0007669"/>
    <property type="project" value="TreeGrafter"/>
</dbReference>
<accession>A0A850Q9L0</accession>
<evidence type="ECO:0000256" key="1">
    <source>
        <dbReference type="ARBA" id="ARBA00009437"/>
    </source>
</evidence>
<dbReference type="PROSITE" id="PS50931">
    <property type="entry name" value="HTH_LYSR"/>
    <property type="match status" value="1"/>
</dbReference>
<proteinExistence type="inferred from homology"/>
<dbReference type="Proteomes" id="UP000592216">
    <property type="component" value="Unassembled WGS sequence"/>
</dbReference>
<evidence type="ECO:0000256" key="2">
    <source>
        <dbReference type="ARBA" id="ARBA00023015"/>
    </source>
</evidence>
<dbReference type="SUPFAM" id="SSF46785">
    <property type="entry name" value="Winged helix' DNA-binding domain"/>
    <property type="match status" value="1"/>
</dbReference>
<dbReference type="PANTHER" id="PTHR30419:SF8">
    <property type="entry name" value="NITROGEN ASSIMILATION TRANSCRIPTIONAL ACTIVATOR-RELATED"/>
    <property type="match status" value="1"/>
</dbReference>
<dbReference type="PANTHER" id="PTHR30419">
    <property type="entry name" value="HTH-TYPE TRANSCRIPTIONAL REGULATOR YBHD"/>
    <property type="match status" value="1"/>
</dbReference>
<gene>
    <name evidence="6" type="ORF">HJ536_06410</name>
</gene>
<organism evidence="6 7">
    <name type="scientific">Donghicola mangrovi</name>
    <dbReference type="NCBI Taxonomy" id="2729614"/>
    <lineage>
        <taxon>Bacteria</taxon>
        <taxon>Pseudomonadati</taxon>
        <taxon>Pseudomonadota</taxon>
        <taxon>Alphaproteobacteria</taxon>
        <taxon>Rhodobacterales</taxon>
        <taxon>Roseobacteraceae</taxon>
        <taxon>Donghicola</taxon>
    </lineage>
</organism>
<reference evidence="6 7" key="1">
    <citation type="submission" date="2020-04" db="EMBL/GenBank/DDBJ databases">
        <title>Donghicola sp., a member of the Rhodobacteraceae family isolated from mangrove forest in Thailand.</title>
        <authorList>
            <person name="Charoenyingcharoen P."/>
            <person name="Yukphan P."/>
        </authorList>
    </citation>
    <scope>NUCLEOTIDE SEQUENCE [LARGE SCALE GENOMIC DNA]</scope>
    <source>
        <strain evidence="6 7">B5-SW-15</strain>
    </source>
</reference>
<keyword evidence="3" id="KW-0238">DNA-binding</keyword>
<dbReference type="InterPro" id="IPR000847">
    <property type="entry name" value="LysR_HTH_N"/>
</dbReference>
<dbReference type="Gene3D" id="1.10.10.10">
    <property type="entry name" value="Winged helix-like DNA-binding domain superfamily/Winged helix DNA-binding domain"/>
    <property type="match status" value="1"/>
</dbReference>
<dbReference type="Pfam" id="PF03466">
    <property type="entry name" value="LysR_substrate"/>
    <property type="match status" value="1"/>
</dbReference>
<sequence>MDYLLNLRPAQARLISAVAAHGQLQVAAAACQMTQPAASRMLADMERNLRAKLFVRTPKGMELTPAGRVLVRHAERIANDLSQMAQEFDSLRGGQGGTIRVGAVTGPALGQLVPAIQRLKSDAPGVEISVEVAPSVQLMQALERGDLDFVLGRVPPSADWRDFEIEIAQDEVVRLLVRDGHPLLDRPVGMAALKDLPWILQDRGTPIRAAIETAFAEEGLPSPQDVITTSSLLVIVALVSQSDAVAPISQEVVDMMLEPPVSANFKKLSLTRPVTVEPYQIVVKRHRTLPAASLTLLDLVRERILGPSWRKARR</sequence>
<comment type="caution">
    <text evidence="6">The sequence shown here is derived from an EMBL/GenBank/DDBJ whole genome shotgun (WGS) entry which is preliminary data.</text>
</comment>
<protein>
    <submittedName>
        <fullName evidence="6">LysR family transcriptional regulator</fullName>
    </submittedName>
</protein>
<keyword evidence="4" id="KW-0804">Transcription</keyword>
<dbReference type="InterPro" id="IPR005119">
    <property type="entry name" value="LysR_subst-bd"/>
</dbReference>
<evidence type="ECO:0000256" key="4">
    <source>
        <dbReference type="ARBA" id="ARBA00023163"/>
    </source>
</evidence>
<dbReference type="SUPFAM" id="SSF53850">
    <property type="entry name" value="Periplasmic binding protein-like II"/>
    <property type="match status" value="1"/>
</dbReference>